<evidence type="ECO:0000313" key="3">
    <source>
        <dbReference type="Proteomes" id="UP000593802"/>
    </source>
</evidence>
<sequence length="260" mass="28688">MPYLAVDTATQTLAVAVGERKRLYAEAAVVVEKNHSNKLMPMIESVLSYAELSPDQLKGIVVGYGPGSYTGVRIGVTTGKMLAWSLQIPLVGVSSLDGLAYQYQSSDLLVCPLFDARRQQAYCALYERSAATNGARGRFCKTEPDALRQLQTLFPLIHQRLQQRDQKGRTGQVVFLGNGAENYRELLIKEFSDRALFPESSSGYSVRAAYLLDVGIDRIEAGDTDDSERFVPAYLQMVEAEAKLLAQQPSDGQIRKEGVR</sequence>
<feature type="domain" description="Gcp-like" evidence="1">
    <location>
        <begin position="31"/>
        <end position="197"/>
    </location>
</feature>
<keyword evidence="2" id="KW-0808">Transferase</keyword>
<dbReference type="PANTHER" id="PTHR11735">
    <property type="entry name" value="TRNA N6-ADENOSINE THREONYLCARBAMOYLTRANSFERASE"/>
    <property type="match status" value="1"/>
</dbReference>
<dbReference type="PANTHER" id="PTHR11735:SF11">
    <property type="entry name" value="TRNA THREONYLCARBAMOYLADENOSINE BIOSYNTHESIS PROTEIN TSAB"/>
    <property type="match status" value="1"/>
</dbReference>
<dbReference type="EMBL" id="AP023366">
    <property type="protein sequence ID" value="BCJ87191.1"/>
    <property type="molecule type" value="Genomic_DNA"/>
</dbReference>
<organism evidence="2 3">
    <name type="scientific">Effusibacillus dendaii</name>
    <dbReference type="NCBI Taxonomy" id="2743772"/>
    <lineage>
        <taxon>Bacteria</taxon>
        <taxon>Bacillati</taxon>
        <taxon>Bacillota</taxon>
        <taxon>Bacilli</taxon>
        <taxon>Bacillales</taxon>
        <taxon>Alicyclobacillaceae</taxon>
        <taxon>Effusibacillus</taxon>
    </lineage>
</organism>
<evidence type="ECO:0000259" key="1">
    <source>
        <dbReference type="Pfam" id="PF00814"/>
    </source>
</evidence>
<dbReference type="Gene3D" id="3.30.420.40">
    <property type="match status" value="2"/>
</dbReference>
<evidence type="ECO:0000313" key="2">
    <source>
        <dbReference type="EMBL" id="BCJ87191.1"/>
    </source>
</evidence>
<proteinExistence type="predicted"/>
<dbReference type="GO" id="GO:0016740">
    <property type="term" value="F:transferase activity"/>
    <property type="evidence" value="ECO:0007669"/>
    <property type="project" value="UniProtKB-KW"/>
</dbReference>
<protein>
    <submittedName>
        <fullName evidence="2">tRNA (Adenosine(37)-N6)-threonylcarbamoyltransferase complex dimerization subunit type 1 TsaB</fullName>
    </submittedName>
</protein>
<keyword evidence="3" id="KW-1185">Reference proteome</keyword>
<dbReference type="InterPro" id="IPR043129">
    <property type="entry name" value="ATPase_NBD"/>
</dbReference>
<dbReference type="RefSeq" id="WP_200756920.1">
    <property type="nucleotide sequence ID" value="NZ_AP023366.1"/>
</dbReference>
<dbReference type="Proteomes" id="UP000593802">
    <property type="component" value="Chromosome"/>
</dbReference>
<dbReference type="AlphaFoldDB" id="A0A7I8DHA5"/>
<dbReference type="NCBIfam" id="TIGR03725">
    <property type="entry name" value="T6A_YeaZ"/>
    <property type="match status" value="1"/>
</dbReference>
<gene>
    <name evidence="2" type="ORF">skT53_21760</name>
</gene>
<name>A0A7I8DHA5_9BACL</name>
<dbReference type="InterPro" id="IPR000905">
    <property type="entry name" value="Gcp-like_dom"/>
</dbReference>
<dbReference type="SUPFAM" id="SSF53067">
    <property type="entry name" value="Actin-like ATPase domain"/>
    <property type="match status" value="2"/>
</dbReference>
<dbReference type="CDD" id="cd24032">
    <property type="entry name" value="ASKHA_NBD_TsaB"/>
    <property type="match status" value="1"/>
</dbReference>
<reference evidence="2 3" key="1">
    <citation type="submission" date="2020-08" db="EMBL/GenBank/DDBJ databases">
        <title>Complete Genome Sequence of Effusibacillus dendaii Strain skT53, Isolated from Farmland soil.</title>
        <authorList>
            <person name="Konishi T."/>
            <person name="Kawasaki H."/>
        </authorList>
    </citation>
    <scope>NUCLEOTIDE SEQUENCE [LARGE SCALE GENOMIC DNA]</scope>
    <source>
        <strain evidence="3">skT53</strain>
    </source>
</reference>
<dbReference type="GO" id="GO:0002949">
    <property type="term" value="P:tRNA threonylcarbamoyladenosine modification"/>
    <property type="evidence" value="ECO:0007669"/>
    <property type="project" value="InterPro"/>
</dbReference>
<dbReference type="Pfam" id="PF00814">
    <property type="entry name" value="TsaD"/>
    <property type="match status" value="1"/>
</dbReference>
<dbReference type="GO" id="GO:0005829">
    <property type="term" value="C:cytosol"/>
    <property type="evidence" value="ECO:0007669"/>
    <property type="project" value="TreeGrafter"/>
</dbReference>
<dbReference type="KEGG" id="eff:skT53_21760"/>
<dbReference type="InterPro" id="IPR022496">
    <property type="entry name" value="T6A_TsaB"/>
</dbReference>
<accession>A0A7I8DHA5</accession>